<proteinExistence type="predicted"/>
<dbReference type="RefSeq" id="WP_345734546.1">
    <property type="nucleotide sequence ID" value="NZ_BAABIA010000001.1"/>
</dbReference>
<dbReference type="SUPFAM" id="SSF51735">
    <property type="entry name" value="NAD(P)-binding Rossmann-fold domains"/>
    <property type="match status" value="1"/>
</dbReference>
<sequence length="342" mass="37205">MKPLLNHADLEDQLSQPTPGVLETLRDLEGDFMVLGAGGKMGPSLARMIRRGLDALGQKERQVLAVSRFSTPTAVAELQQHGVQTLACDLLDRASVQALPEVPNIIFMAGQKFGTQDAPELTWVMNTLVPAIVAERFARSRIVVFSTACVYPLSTVAGTGSREGDPLDPPGDYANSCVGRERIFTHFSNKNGTPALMFRLSYAIDLRYGVLHDVAQKVAQGLPVDVTMGYANVIWQGDANARAIQCLSRTSCPPCALNVTGLERVSIRHLAEQFGRLLGREPTIIGQEGTTAWLFDASLSYDWFGPPTVTMEEMISATAEWVRQGGASLGKPTHFETRDGKF</sequence>
<accession>A0ABP9NSS1</accession>
<keyword evidence="3" id="KW-1185">Reference proteome</keyword>
<dbReference type="Pfam" id="PF01370">
    <property type="entry name" value="Epimerase"/>
    <property type="match status" value="1"/>
</dbReference>
<evidence type="ECO:0000313" key="2">
    <source>
        <dbReference type="EMBL" id="GAA5133147.1"/>
    </source>
</evidence>
<organism evidence="2 3">
    <name type="scientific">Prosthecobacter algae</name>
    <dbReference type="NCBI Taxonomy" id="1144682"/>
    <lineage>
        <taxon>Bacteria</taxon>
        <taxon>Pseudomonadati</taxon>
        <taxon>Verrucomicrobiota</taxon>
        <taxon>Verrucomicrobiia</taxon>
        <taxon>Verrucomicrobiales</taxon>
        <taxon>Verrucomicrobiaceae</taxon>
        <taxon>Prosthecobacter</taxon>
    </lineage>
</organism>
<dbReference type="InterPro" id="IPR036291">
    <property type="entry name" value="NAD(P)-bd_dom_sf"/>
</dbReference>
<evidence type="ECO:0000259" key="1">
    <source>
        <dbReference type="Pfam" id="PF01370"/>
    </source>
</evidence>
<dbReference type="Gene3D" id="3.40.50.720">
    <property type="entry name" value="NAD(P)-binding Rossmann-like Domain"/>
    <property type="match status" value="1"/>
</dbReference>
<dbReference type="EMBL" id="BAABIA010000001">
    <property type="protein sequence ID" value="GAA5133147.1"/>
    <property type="molecule type" value="Genomic_DNA"/>
</dbReference>
<evidence type="ECO:0000313" key="3">
    <source>
        <dbReference type="Proteomes" id="UP001499852"/>
    </source>
</evidence>
<dbReference type="InterPro" id="IPR001509">
    <property type="entry name" value="Epimerase_deHydtase"/>
</dbReference>
<comment type="caution">
    <text evidence="2">The sequence shown here is derived from an EMBL/GenBank/DDBJ whole genome shotgun (WGS) entry which is preliminary data.</text>
</comment>
<dbReference type="Proteomes" id="UP001499852">
    <property type="component" value="Unassembled WGS sequence"/>
</dbReference>
<protein>
    <submittedName>
        <fullName evidence="2">NAD(P)-dependent oxidoreductase</fullName>
    </submittedName>
</protein>
<name>A0ABP9NSS1_9BACT</name>
<feature type="domain" description="NAD-dependent epimerase/dehydratase" evidence="1">
    <location>
        <begin position="34"/>
        <end position="201"/>
    </location>
</feature>
<reference evidence="3" key="1">
    <citation type="journal article" date="2019" name="Int. J. Syst. Evol. Microbiol.">
        <title>The Global Catalogue of Microorganisms (GCM) 10K type strain sequencing project: providing services to taxonomists for standard genome sequencing and annotation.</title>
        <authorList>
            <consortium name="The Broad Institute Genomics Platform"/>
            <consortium name="The Broad Institute Genome Sequencing Center for Infectious Disease"/>
            <person name="Wu L."/>
            <person name="Ma J."/>
        </authorList>
    </citation>
    <scope>NUCLEOTIDE SEQUENCE [LARGE SCALE GENOMIC DNA]</scope>
    <source>
        <strain evidence="3">JCM 18053</strain>
    </source>
</reference>
<gene>
    <name evidence="2" type="ORF">GCM10023213_02450</name>
</gene>